<keyword evidence="4" id="KW-1185">Reference proteome</keyword>
<dbReference type="InterPro" id="IPR018357">
    <property type="entry name" value="Hexapep_transf_CS"/>
</dbReference>
<dbReference type="PANTHER" id="PTHR43300">
    <property type="entry name" value="ACETYLTRANSFERASE"/>
    <property type="match status" value="1"/>
</dbReference>
<dbReference type="CDD" id="cd03349">
    <property type="entry name" value="LbH_XAT"/>
    <property type="match status" value="1"/>
</dbReference>
<evidence type="ECO:0000313" key="3">
    <source>
        <dbReference type="EMBL" id="MBD2610533.1"/>
    </source>
</evidence>
<dbReference type="InterPro" id="IPR001451">
    <property type="entry name" value="Hexapep"/>
</dbReference>
<reference evidence="3 4" key="1">
    <citation type="journal article" date="2020" name="ISME J.">
        <title>Comparative genomics reveals insights into cyanobacterial evolution and habitat adaptation.</title>
        <authorList>
            <person name="Chen M.Y."/>
            <person name="Teng W.K."/>
            <person name="Zhao L."/>
            <person name="Hu C.X."/>
            <person name="Zhou Y.K."/>
            <person name="Han B.P."/>
            <person name="Song L.R."/>
            <person name="Shu W.S."/>
        </authorList>
    </citation>
    <scope>NUCLEOTIDE SEQUENCE [LARGE SCALE GENOMIC DNA]</scope>
    <source>
        <strain evidence="3 4">FACHB-252</strain>
    </source>
</reference>
<name>A0ABR8H485_NOSPU</name>
<keyword evidence="1" id="KW-0808">Transferase</keyword>
<accession>A0ABR8H485</accession>
<organism evidence="3 4">
    <name type="scientific">Nostoc punctiforme FACHB-252</name>
    <dbReference type="NCBI Taxonomy" id="1357509"/>
    <lineage>
        <taxon>Bacteria</taxon>
        <taxon>Bacillati</taxon>
        <taxon>Cyanobacteriota</taxon>
        <taxon>Cyanophyceae</taxon>
        <taxon>Nostocales</taxon>
        <taxon>Nostocaceae</taxon>
        <taxon>Nostoc</taxon>
    </lineage>
</organism>
<dbReference type="Proteomes" id="UP000606396">
    <property type="component" value="Unassembled WGS sequence"/>
</dbReference>
<protein>
    <submittedName>
        <fullName evidence="3">CatB-related O-acetyltransferase</fullName>
    </submittedName>
</protein>
<dbReference type="Pfam" id="PF00132">
    <property type="entry name" value="Hexapep"/>
    <property type="match status" value="1"/>
</dbReference>
<dbReference type="EMBL" id="JACJTC010000003">
    <property type="protein sequence ID" value="MBD2610533.1"/>
    <property type="molecule type" value="Genomic_DNA"/>
</dbReference>
<dbReference type="SUPFAM" id="SSF51161">
    <property type="entry name" value="Trimeric LpxA-like enzymes"/>
    <property type="match status" value="1"/>
</dbReference>
<proteinExistence type="predicted"/>
<dbReference type="PROSITE" id="PS00101">
    <property type="entry name" value="HEXAPEP_TRANSFERASES"/>
    <property type="match status" value="1"/>
</dbReference>
<comment type="caution">
    <text evidence="3">The sequence shown here is derived from an EMBL/GenBank/DDBJ whole genome shotgun (WGS) entry which is preliminary data.</text>
</comment>
<dbReference type="InterPro" id="IPR050179">
    <property type="entry name" value="Trans_hexapeptide_repeat"/>
</dbReference>
<evidence type="ECO:0000256" key="2">
    <source>
        <dbReference type="ARBA" id="ARBA00022737"/>
    </source>
</evidence>
<sequence length="215" mass="24027">MPMLEYASPPIWLNAHIQDPRIKVGDYTYFDRRISLGIFTPTDRIEIGKFCSLARDVIIFGGGNHVMTRVTTFPFKWLSAHTSFEESHTDASSKGVTIIGHDVWVGYGATILSGVKIGNGAVVGAQAVVTSDVPAYAIVVGNPAKIIRYRFEPKTVERLLELSCWDWELAKISANLDLLYTNPDEWLPEIQLKQPQADVLKLIDPTQMNSYQRSS</sequence>
<evidence type="ECO:0000313" key="4">
    <source>
        <dbReference type="Proteomes" id="UP000606396"/>
    </source>
</evidence>
<gene>
    <name evidence="3" type="ORF">H6G94_04460</name>
</gene>
<dbReference type="PANTHER" id="PTHR43300:SF11">
    <property type="entry name" value="ACETYLTRANSFERASE RV3034C-RELATED"/>
    <property type="match status" value="1"/>
</dbReference>
<evidence type="ECO:0000256" key="1">
    <source>
        <dbReference type="ARBA" id="ARBA00022679"/>
    </source>
</evidence>
<keyword evidence="2" id="KW-0677">Repeat</keyword>
<dbReference type="InterPro" id="IPR011004">
    <property type="entry name" value="Trimer_LpxA-like_sf"/>
</dbReference>
<dbReference type="RefSeq" id="WP_190948503.1">
    <property type="nucleotide sequence ID" value="NZ_JACJTC010000003.1"/>
</dbReference>
<dbReference type="Gene3D" id="2.160.10.10">
    <property type="entry name" value="Hexapeptide repeat proteins"/>
    <property type="match status" value="1"/>
</dbReference>